<dbReference type="Pfam" id="PF03559">
    <property type="entry name" value="Hexose_dehydrat"/>
    <property type="match status" value="1"/>
</dbReference>
<gene>
    <name evidence="2" type="ORF">UV20_C0003G0061</name>
</gene>
<dbReference type="Proteomes" id="UP000034837">
    <property type="component" value="Unassembled WGS sequence"/>
</dbReference>
<protein>
    <submittedName>
        <fullName evidence="2">NDP-hexose 2,3-dehydratase</fullName>
    </submittedName>
</protein>
<feature type="domain" description="dTDP-4-dehydro-6-deoxy-alpha-D-glucopyranose 2,3-dehydratase" evidence="1">
    <location>
        <begin position="10"/>
        <end position="232"/>
    </location>
</feature>
<dbReference type="Gene3D" id="3.90.79.40">
    <property type="entry name" value="EvaA sugar 2,3-dehydratase subunit"/>
    <property type="match status" value="1"/>
</dbReference>
<evidence type="ECO:0000313" key="3">
    <source>
        <dbReference type="Proteomes" id="UP000034837"/>
    </source>
</evidence>
<dbReference type="InterPro" id="IPR038153">
    <property type="entry name" value="EvaA-like_sf"/>
</dbReference>
<reference evidence="2 3" key="1">
    <citation type="journal article" date="2015" name="Nature">
        <title>rRNA introns, odd ribosomes, and small enigmatic genomes across a large radiation of phyla.</title>
        <authorList>
            <person name="Brown C.T."/>
            <person name="Hug L.A."/>
            <person name="Thomas B.C."/>
            <person name="Sharon I."/>
            <person name="Castelle C.J."/>
            <person name="Singh A."/>
            <person name="Wilkins M.J."/>
            <person name="Williams K.H."/>
            <person name="Banfield J.F."/>
        </authorList>
    </citation>
    <scope>NUCLEOTIDE SEQUENCE [LARGE SCALE GENOMIC DNA]</scope>
</reference>
<proteinExistence type="predicted"/>
<name>A0A0G1A877_9BACT</name>
<dbReference type="AlphaFoldDB" id="A0A0G1A877"/>
<dbReference type="GO" id="GO:0016829">
    <property type="term" value="F:lyase activity"/>
    <property type="evidence" value="ECO:0007669"/>
    <property type="project" value="InterPro"/>
</dbReference>
<evidence type="ECO:0000313" key="2">
    <source>
        <dbReference type="EMBL" id="KKS57119.1"/>
    </source>
</evidence>
<comment type="caution">
    <text evidence="2">The sequence shown here is derived from an EMBL/GenBank/DDBJ whole genome shotgun (WGS) entry which is preliminary data.</text>
</comment>
<sequence>MHMPAETWWRWLARQRERSQMVVLPNTRLDSLGGGWGFDGTTFARADGKFFGLEGVEVRTAGREVPGWGQPLLKEYGVDGSEDGVVVVPVEVNSFGHVQRVLLAARIEPGNPATYNAPGVHAPDSKKHVLIGTPLQTSVANLSQAHGGKLPPRAELVTMHANKYSNNPLIRWVTQPQDGGRYFGKSVRLGRLIVKEGDLNPLLPQERWFYPSEINSAFAKGELSNYLVQSLLLFARF</sequence>
<organism evidence="2 3">
    <name type="scientific">Candidatus Magasanikbacteria bacterium GW2011_GWA2_42_32</name>
    <dbReference type="NCBI Taxonomy" id="1619039"/>
    <lineage>
        <taxon>Bacteria</taxon>
        <taxon>Candidatus Magasanikiibacteriota</taxon>
    </lineage>
</organism>
<dbReference type="EMBL" id="LCDO01000003">
    <property type="protein sequence ID" value="KKS57119.1"/>
    <property type="molecule type" value="Genomic_DNA"/>
</dbReference>
<accession>A0A0G1A877</accession>
<evidence type="ECO:0000259" key="1">
    <source>
        <dbReference type="Pfam" id="PF03559"/>
    </source>
</evidence>
<dbReference type="InterPro" id="IPR005212">
    <property type="entry name" value="EvaA-like"/>
</dbReference>